<reference evidence="1" key="1">
    <citation type="submission" date="2023-01" db="EMBL/GenBank/DDBJ databases">
        <title>Genome assembly of the deep-sea coral Lophelia pertusa.</title>
        <authorList>
            <person name="Herrera S."/>
            <person name="Cordes E."/>
        </authorList>
    </citation>
    <scope>NUCLEOTIDE SEQUENCE</scope>
    <source>
        <strain evidence="1">USNM1676648</strain>
        <tissue evidence="1">Polyp</tissue>
    </source>
</reference>
<proteinExistence type="predicted"/>
<evidence type="ECO:0000313" key="2">
    <source>
        <dbReference type="Proteomes" id="UP001163046"/>
    </source>
</evidence>
<dbReference type="EMBL" id="MU827311">
    <property type="protein sequence ID" value="KAJ7360185.1"/>
    <property type="molecule type" value="Genomic_DNA"/>
</dbReference>
<dbReference type="Proteomes" id="UP001163046">
    <property type="component" value="Unassembled WGS sequence"/>
</dbReference>
<accession>A0A9W9YRL8</accession>
<name>A0A9W9YRL8_9CNID</name>
<dbReference type="AlphaFoldDB" id="A0A9W9YRL8"/>
<sequence length="115" mass="13013">MRVMVLDAGRLKEFDAPYTLLKNPRTTFAQLVAQTGPTESRKLFDIARQKYYSKKTIPETQEDEDQMERSAVIQEIAKPNKELVDGFQSLTAATVIVPNGTGSERQPEFQFESTV</sequence>
<keyword evidence="2" id="KW-1185">Reference proteome</keyword>
<organism evidence="1 2">
    <name type="scientific">Desmophyllum pertusum</name>
    <dbReference type="NCBI Taxonomy" id="174260"/>
    <lineage>
        <taxon>Eukaryota</taxon>
        <taxon>Metazoa</taxon>
        <taxon>Cnidaria</taxon>
        <taxon>Anthozoa</taxon>
        <taxon>Hexacorallia</taxon>
        <taxon>Scleractinia</taxon>
        <taxon>Caryophylliina</taxon>
        <taxon>Caryophylliidae</taxon>
        <taxon>Desmophyllum</taxon>
    </lineage>
</organism>
<gene>
    <name evidence="1" type="ORF">OS493_018177</name>
</gene>
<comment type="caution">
    <text evidence="1">The sequence shown here is derived from an EMBL/GenBank/DDBJ whole genome shotgun (WGS) entry which is preliminary data.</text>
</comment>
<dbReference type="OrthoDB" id="6503007at2759"/>
<protein>
    <submittedName>
        <fullName evidence="1">Uncharacterized protein</fullName>
    </submittedName>
</protein>
<evidence type="ECO:0000313" key="1">
    <source>
        <dbReference type="EMBL" id="KAJ7360185.1"/>
    </source>
</evidence>